<evidence type="ECO:0000313" key="3">
    <source>
        <dbReference type="Proteomes" id="UP000233482"/>
    </source>
</evidence>
<dbReference type="RefSeq" id="WP_101031766.1">
    <property type="nucleotide sequence ID" value="NZ_CP073802.1"/>
</dbReference>
<accession>A0A855GJE5</accession>
<dbReference type="InterPro" id="IPR001584">
    <property type="entry name" value="Integrase_cat-core"/>
</dbReference>
<comment type="caution">
    <text evidence="2">The sequence shown here is derived from an EMBL/GenBank/DDBJ whole genome shotgun (WGS) entry which is preliminary data.</text>
</comment>
<feature type="domain" description="Integrase catalytic" evidence="1">
    <location>
        <begin position="2"/>
        <end position="30"/>
    </location>
</feature>
<protein>
    <recommendedName>
        <fullName evidence="1">Integrase catalytic domain-containing protein</fullName>
    </recommendedName>
</protein>
<dbReference type="Proteomes" id="UP000233482">
    <property type="component" value="Unassembled WGS sequence"/>
</dbReference>
<reference evidence="2 3" key="1">
    <citation type="submission" date="2017-12" db="EMBL/GenBank/DDBJ databases">
        <title>Genomics of Macrococcus caseolyticus.</title>
        <authorList>
            <person name="MacFadyen A.C."/>
            <person name="Paterson G.K."/>
        </authorList>
    </citation>
    <scope>NUCLEOTIDE SEQUENCE [LARGE SCALE GENOMIC DNA]</scope>
    <source>
        <strain evidence="2 3">5788_EF188</strain>
    </source>
</reference>
<sequence>MNQLETELFDYLNWYNNFRPHSSLHYLTSLGLKIYI</sequence>
<evidence type="ECO:0000313" key="2">
    <source>
        <dbReference type="EMBL" id="PKE25280.1"/>
    </source>
</evidence>
<dbReference type="EMBL" id="PIXC01000034">
    <property type="protein sequence ID" value="PKE25280.1"/>
    <property type="molecule type" value="Genomic_DNA"/>
</dbReference>
<name>A0A855GJE5_9STAP</name>
<dbReference type="AlphaFoldDB" id="A0A855GJE5"/>
<dbReference type="Pfam" id="PF13333">
    <property type="entry name" value="rve_2"/>
    <property type="match status" value="1"/>
</dbReference>
<organism evidence="2 3">
    <name type="scientific">Macrococcoides caseolyticum</name>
    <dbReference type="NCBI Taxonomy" id="69966"/>
    <lineage>
        <taxon>Bacteria</taxon>
        <taxon>Bacillati</taxon>
        <taxon>Bacillota</taxon>
        <taxon>Bacilli</taxon>
        <taxon>Bacillales</taxon>
        <taxon>Staphylococcaceae</taxon>
        <taxon>Macrococcoides</taxon>
    </lineage>
</organism>
<evidence type="ECO:0000259" key="1">
    <source>
        <dbReference type="Pfam" id="PF13333"/>
    </source>
</evidence>
<gene>
    <name evidence="2" type="ORF">CW686_11085</name>
</gene>
<dbReference type="GO" id="GO:0015074">
    <property type="term" value="P:DNA integration"/>
    <property type="evidence" value="ECO:0007669"/>
    <property type="project" value="InterPro"/>
</dbReference>
<proteinExistence type="predicted"/>